<dbReference type="AlphaFoldDB" id="A0A841H3F4"/>
<name>A0A841H3F4_9BACT</name>
<dbReference type="PANTHER" id="PTHR38011">
    <property type="entry name" value="DIHYDROFOLATE REDUCTASE FAMILY PROTEIN (AFU_ORTHOLOGUE AFUA_8G06820)"/>
    <property type="match status" value="1"/>
</dbReference>
<dbReference type="GO" id="GO:0008703">
    <property type="term" value="F:5-amino-6-(5-phosphoribosylamino)uracil reductase activity"/>
    <property type="evidence" value="ECO:0007669"/>
    <property type="project" value="InterPro"/>
</dbReference>
<feature type="domain" description="Bacterial bifunctional deaminase-reductase C-terminal" evidence="1">
    <location>
        <begin position="4"/>
        <end position="193"/>
    </location>
</feature>
<dbReference type="EMBL" id="JACHIA010000015">
    <property type="protein sequence ID" value="MBB6072498.1"/>
    <property type="molecule type" value="Genomic_DNA"/>
</dbReference>
<sequence length="201" mass="22000">MRRIVMFNQVSAEGFFASPDGMLDWVVPEPQLDASAADNLAGADAIIFGRRTYEMFESFWPGAAKDAHAAGAEDPHAPGERSHDMSAIARWINESAKLVFSTTRTDFPWQNSRVLPSFDPAEIEALKAGPGKDIMVFGSGSIVARLTEHGLIDEYQLIVQPVFLGAGRPLIEDAAQRRTLQLLEATPYPSGIVRLRYAPKG</sequence>
<comment type="caution">
    <text evidence="2">The sequence shown here is derived from an EMBL/GenBank/DDBJ whole genome shotgun (WGS) entry which is preliminary data.</text>
</comment>
<protein>
    <submittedName>
        <fullName evidence="2">Dihydrofolate reductase</fullName>
    </submittedName>
</protein>
<evidence type="ECO:0000313" key="3">
    <source>
        <dbReference type="Proteomes" id="UP000582837"/>
    </source>
</evidence>
<organism evidence="2 3">
    <name type="scientific">Longimicrobium terrae</name>
    <dbReference type="NCBI Taxonomy" id="1639882"/>
    <lineage>
        <taxon>Bacteria</taxon>
        <taxon>Pseudomonadati</taxon>
        <taxon>Gemmatimonadota</taxon>
        <taxon>Longimicrobiia</taxon>
        <taxon>Longimicrobiales</taxon>
        <taxon>Longimicrobiaceae</taxon>
        <taxon>Longimicrobium</taxon>
    </lineage>
</organism>
<proteinExistence type="predicted"/>
<dbReference type="InterPro" id="IPR002734">
    <property type="entry name" value="RibDG_C"/>
</dbReference>
<keyword evidence="3" id="KW-1185">Reference proteome</keyword>
<dbReference type="Pfam" id="PF01872">
    <property type="entry name" value="RibD_C"/>
    <property type="match status" value="1"/>
</dbReference>
<dbReference type="InterPro" id="IPR024072">
    <property type="entry name" value="DHFR-like_dom_sf"/>
</dbReference>
<dbReference type="InterPro" id="IPR050765">
    <property type="entry name" value="Riboflavin_Biosynth_HTPR"/>
</dbReference>
<dbReference type="GO" id="GO:0009231">
    <property type="term" value="P:riboflavin biosynthetic process"/>
    <property type="evidence" value="ECO:0007669"/>
    <property type="project" value="InterPro"/>
</dbReference>
<accession>A0A841H3F4</accession>
<dbReference type="SUPFAM" id="SSF53597">
    <property type="entry name" value="Dihydrofolate reductase-like"/>
    <property type="match status" value="1"/>
</dbReference>
<dbReference type="Proteomes" id="UP000582837">
    <property type="component" value="Unassembled WGS sequence"/>
</dbReference>
<dbReference type="RefSeq" id="WP_170038233.1">
    <property type="nucleotide sequence ID" value="NZ_JABDTL010000002.1"/>
</dbReference>
<dbReference type="Gene3D" id="3.40.430.10">
    <property type="entry name" value="Dihydrofolate Reductase, subunit A"/>
    <property type="match status" value="1"/>
</dbReference>
<evidence type="ECO:0000259" key="1">
    <source>
        <dbReference type="Pfam" id="PF01872"/>
    </source>
</evidence>
<gene>
    <name evidence="2" type="ORF">HNQ61_004160</name>
</gene>
<dbReference type="PANTHER" id="PTHR38011:SF11">
    <property type="entry name" value="2,5-DIAMINO-6-RIBOSYLAMINO-4(3H)-PYRIMIDINONE 5'-PHOSPHATE REDUCTASE"/>
    <property type="match status" value="1"/>
</dbReference>
<reference evidence="2 3" key="1">
    <citation type="submission" date="2020-08" db="EMBL/GenBank/DDBJ databases">
        <title>Genomic Encyclopedia of Type Strains, Phase IV (KMG-IV): sequencing the most valuable type-strain genomes for metagenomic binning, comparative biology and taxonomic classification.</title>
        <authorList>
            <person name="Goeker M."/>
        </authorList>
    </citation>
    <scope>NUCLEOTIDE SEQUENCE [LARGE SCALE GENOMIC DNA]</scope>
    <source>
        <strain evidence="2 3">DSM 29007</strain>
    </source>
</reference>
<evidence type="ECO:0000313" key="2">
    <source>
        <dbReference type="EMBL" id="MBB6072498.1"/>
    </source>
</evidence>